<evidence type="ECO:0000313" key="11">
    <source>
        <dbReference type="EMBL" id="CRK92414.1"/>
    </source>
</evidence>
<dbReference type="Proteomes" id="UP000183832">
    <property type="component" value="Unassembled WGS sequence"/>
</dbReference>
<dbReference type="EMBL" id="CVRI01000027">
    <property type="protein sequence ID" value="CRK92414.1"/>
    <property type="molecule type" value="Genomic_DNA"/>
</dbReference>
<dbReference type="AlphaFoldDB" id="A0A1J1I0Q7"/>
<evidence type="ECO:0000256" key="3">
    <source>
        <dbReference type="ARBA" id="ARBA00022801"/>
    </source>
</evidence>
<protein>
    <recommendedName>
        <fullName evidence="7">Lipase</fullName>
    </recommendedName>
</protein>
<evidence type="ECO:0000256" key="8">
    <source>
        <dbReference type="PIRSR" id="PIRSR000862-1"/>
    </source>
</evidence>
<evidence type="ECO:0000259" key="10">
    <source>
        <dbReference type="Pfam" id="PF04083"/>
    </source>
</evidence>
<evidence type="ECO:0000256" key="7">
    <source>
        <dbReference type="PIRNR" id="PIRNR000862"/>
    </source>
</evidence>
<comment type="similarity">
    <text evidence="1 7">Belongs to the AB hydrolase superfamily. Lipase family.</text>
</comment>
<evidence type="ECO:0000256" key="1">
    <source>
        <dbReference type="ARBA" id="ARBA00010701"/>
    </source>
</evidence>
<evidence type="ECO:0000256" key="2">
    <source>
        <dbReference type="ARBA" id="ARBA00022729"/>
    </source>
</evidence>
<evidence type="ECO:0000256" key="5">
    <source>
        <dbReference type="ARBA" id="ARBA00023098"/>
    </source>
</evidence>
<feature type="domain" description="Partial AB-hydrolase lipase" evidence="10">
    <location>
        <begin position="44"/>
        <end position="95"/>
    </location>
</feature>
<evidence type="ECO:0000256" key="4">
    <source>
        <dbReference type="ARBA" id="ARBA00022963"/>
    </source>
</evidence>
<accession>A0A1J1I0Q7</accession>
<keyword evidence="5" id="KW-0443">Lipid metabolism</keyword>
<evidence type="ECO:0000256" key="6">
    <source>
        <dbReference type="ARBA" id="ARBA00023180"/>
    </source>
</evidence>
<dbReference type="GO" id="GO:0016042">
    <property type="term" value="P:lipid catabolic process"/>
    <property type="evidence" value="ECO:0007669"/>
    <property type="project" value="UniProtKB-KW"/>
</dbReference>
<feature type="signal peptide" evidence="9">
    <location>
        <begin position="1"/>
        <end position="19"/>
    </location>
</feature>
<dbReference type="OrthoDB" id="9974421at2759"/>
<dbReference type="SUPFAM" id="SSF53474">
    <property type="entry name" value="alpha/beta-Hydrolases"/>
    <property type="match status" value="1"/>
</dbReference>
<keyword evidence="4 7" id="KW-0442">Lipid degradation</keyword>
<keyword evidence="2 9" id="KW-0732">Signal</keyword>
<dbReference type="PIRSF" id="PIRSF000862">
    <property type="entry name" value="Steryl_ester_lip"/>
    <property type="match status" value="1"/>
</dbReference>
<feature type="active site" description="Charge relay system" evidence="8">
    <location>
        <position position="377"/>
    </location>
</feature>
<dbReference type="InterPro" id="IPR029058">
    <property type="entry name" value="AB_hydrolase_fold"/>
</dbReference>
<dbReference type="Gene3D" id="3.40.50.1820">
    <property type="entry name" value="alpha/beta hydrolase"/>
    <property type="match status" value="1"/>
</dbReference>
<keyword evidence="6" id="KW-0325">Glycoprotein</keyword>
<proteinExistence type="inferred from homology"/>
<dbReference type="InterPro" id="IPR025483">
    <property type="entry name" value="Lipase_euk"/>
</dbReference>
<dbReference type="GO" id="GO:0016788">
    <property type="term" value="F:hydrolase activity, acting on ester bonds"/>
    <property type="evidence" value="ECO:0007669"/>
    <property type="project" value="InterPro"/>
</dbReference>
<keyword evidence="12" id="KW-1185">Reference proteome</keyword>
<evidence type="ECO:0000256" key="9">
    <source>
        <dbReference type="SAM" id="SignalP"/>
    </source>
</evidence>
<gene>
    <name evidence="11" type="primary">putative Lipase 3</name>
    <name evidence="11" type="ORF">CLUMA_CG005975</name>
</gene>
<dbReference type="FunFam" id="3.40.50.1820:FF:000021">
    <property type="entry name" value="Lipase"/>
    <property type="match status" value="1"/>
</dbReference>
<dbReference type="STRING" id="568069.A0A1J1I0Q7"/>
<feature type="active site" description="Charge relay system" evidence="8">
    <location>
        <position position="346"/>
    </location>
</feature>
<dbReference type="InterPro" id="IPR006693">
    <property type="entry name" value="AB_hydrolase_lipase"/>
</dbReference>
<keyword evidence="3 7" id="KW-0378">Hydrolase</keyword>
<feature type="active site" description="Nucleophile" evidence="8">
    <location>
        <position position="172"/>
    </location>
</feature>
<sequence>MLKLNILIGLVFILSSVKGLQIEHEISNSIASESGSKISKIVEGYPFEEYEVTTPDEYILKVIRISGSPNSPPSYGKTVVFLQHGLLSSSADWLVLGRNKALAYLLADQGYDVWLGNARGNTLSRKHQYLSPNRRDFWDFSWHQIGQIDLPAMIDFVLLNTGQKNLHYIGHSQGTTAFFVMASLRTEMNAKIKTMQAFAPVAFMSNLASPFLRIVAPFADSIDTVMSMLGVYEFLPSNEMLVKGGQLICKDESPIQEVCANVLFLIGGFNSPQLNRTIIPAILENTPAGSSVDQLVHYAQGINSGKFRMFDFGLTKNLFKYGSIFPPDYKLSSVTAPVFLHYSNNDWLAALKDVNELKGKLGNVRGEYFVPDMKFNHLDFIFATDADILVYNRAIDVIANNL</sequence>
<dbReference type="Pfam" id="PF04083">
    <property type="entry name" value="Abhydro_lipase"/>
    <property type="match status" value="1"/>
</dbReference>
<dbReference type="PANTHER" id="PTHR11005">
    <property type="entry name" value="LYSOSOMAL ACID LIPASE-RELATED"/>
    <property type="match status" value="1"/>
</dbReference>
<reference evidence="11 12" key="1">
    <citation type="submission" date="2015-04" db="EMBL/GenBank/DDBJ databases">
        <authorList>
            <person name="Syromyatnikov M.Y."/>
            <person name="Popov V.N."/>
        </authorList>
    </citation>
    <scope>NUCLEOTIDE SEQUENCE [LARGE SCALE GENOMIC DNA]</scope>
</reference>
<organism evidence="11 12">
    <name type="scientific">Clunio marinus</name>
    <dbReference type="NCBI Taxonomy" id="568069"/>
    <lineage>
        <taxon>Eukaryota</taxon>
        <taxon>Metazoa</taxon>
        <taxon>Ecdysozoa</taxon>
        <taxon>Arthropoda</taxon>
        <taxon>Hexapoda</taxon>
        <taxon>Insecta</taxon>
        <taxon>Pterygota</taxon>
        <taxon>Neoptera</taxon>
        <taxon>Endopterygota</taxon>
        <taxon>Diptera</taxon>
        <taxon>Nematocera</taxon>
        <taxon>Chironomoidea</taxon>
        <taxon>Chironomidae</taxon>
        <taxon>Clunio</taxon>
    </lineage>
</organism>
<feature type="chain" id="PRO_5012995270" description="Lipase" evidence="9">
    <location>
        <begin position="20"/>
        <end position="402"/>
    </location>
</feature>
<name>A0A1J1I0Q7_9DIPT</name>
<evidence type="ECO:0000313" key="12">
    <source>
        <dbReference type="Proteomes" id="UP000183832"/>
    </source>
</evidence>